<accession>A0A6J4NQC5</accession>
<protein>
    <recommendedName>
        <fullName evidence="3">DUF3105 domain-containing protein</fullName>
    </recommendedName>
</protein>
<dbReference type="AlphaFoldDB" id="A0A6J4NQC5"/>
<evidence type="ECO:0008006" key="3">
    <source>
        <dbReference type="Google" id="ProtNLM"/>
    </source>
</evidence>
<organism evidence="2">
    <name type="scientific">uncultured Rubrobacteraceae bacterium</name>
    <dbReference type="NCBI Taxonomy" id="349277"/>
    <lineage>
        <taxon>Bacteria</taxon>
        <taxon>Bacillati</taxon>
        <taxon>Actinomycetota</taxon>
        <taxon>Rubrobacteria</taxon>
        <taxon>Rubrobacterales</taxon>
        <taxon>Rubrobacteraceae</taxon>
        <taxon>environmental samples</taxon>
    </lineage>
</organism>
<feature type="compositionally biased region" description="Low complexity" evidence="1">
    <location>
        <begin position="65"/>
        <end position="76"/>
    </location>
</feature>
<sequence length="251" mass="26947">MSIDFLQREWRIVGVSLMGVLLVFTAACGGETSGGSQGSSDDSAQEQAASGTPAAETTRAEETMAAKAESGEAAELAEAKVSPKEIQNMLPADGKPPDPARPLPEDPPEGIEVYPATTNKLTEGPIEYDRSPPTNGRHDPLWQNCGAYEQPIKDRHAVHSMDHGVVWITHQPDLPAAQVEELRSYGDEDYVIVSPYPGQDAPVVATSWRVQLELDGAGDPRLRQFVDEFRSSEIAPLSGNRCESGVGNPQG</sequence>
<proteinExistence type="predicted"/>
<reference evidence="2" key="1">
    <citation type="submission" date="2020-02" db="EMBL/GenBank/DDBJ databases">
        <authorList>
            <person name="Meier V. D."/>
        </authorList>
    </citation>
    <scope>NUCLEOTIDE SEQUENCE</scope>
    <source>
        <strain evidence="2">AVDCRST_MAG22</strain>
    </source>
</reference>
<dbReference type="Pfam" id="PF11303">
    <property type="entry name" value="DUF3105"/>
    <property type="match status" value="1"/>
</dbReference>
<feature type="compositionally biased region" description="Low complexity" evidence="1">
    <location>
        <begin position="38"/>
        <end position="57"/>
    </location>
</feature>
<gene>
    <name evidence="2" type="ORF">AVDCRST_MAG22-828</name>
</gene>
<feature type="region of interest" description="Disordered" evidence="1">
    <location>
        <begin position="30"/>
        <end position="110"/>
    </location>
</feature>
<dbReference type="InterPro" id="IPR021454">
    <property type="entry name" value="DUF3105"/>
</dbReference>
<evidence type="ECO:0000313" key="2">
    <source>
        <dbReference type="EMBL" id="CAA9394473.1"/>
    </source>
</evidence>
<dbReference type="EMBL" id="CADCUV010000036">
    <property type="protein sequence ID" value="CAA9394473.1"/>
    <property type="molecule type" value="Genomic_DNA"/>
</dbReference>
<name>A0A6J4NQC5_9ACTN</name>
<evidence type="ECO:0000256" key="1">
    <source>
        <dbReference type="SAM" id="MobiDB-lite"/>
    </source>
</evidence>